<dbReference type="EMBL" id="APMQ01000014">
    <property type="protein sequence ID" value="ENZ75770.1"/>
    <property type="molecule type" value="Genomic_DNA"/>
</dbReference>
<dbReference type="PATRIC" id="fig|1264675.3.peg.4105"/>
<proteinExistence type="predicted"/>
<evidence type="ECO:0000313" key="1">
    <source>
        <dbReference type="EMBL" id="ENZ75770.1"/>
    </source>
</evidence>
<evidence type="ECO:0000313" key="2">
    <source>
        <dbReference type="Proteomes" id="UP000013280"/>
    </source>
</evidence>
<dbReference type="Proteomes" id="UP000013280">
    <property type="component" value="Unassembled WGS sequence"/>
</dbReference>
<accession>R0CGP7</accession>
<reference evidence="1 2" key="1">
    <citation type="journal article" date="2013" name="Genome Announc.">
        <title>Draft Genome Sequence for Ralstonia sp. Strain OR214, a Bacterium with Potential for Bioremediation.</title>
        <authorList>
            <person name="Utturkar S.M."/>
            <person name="Bollmann A."/>
            <person name="Brzoska R.M."/>
            <person name="Klingeman D.M."/>
            <person name="Epstein S.E."/>
            <person name="Palumbo A.V."/>
            <person name="Brown S.D."/>
        </authorList>
    </citation>
    <scope>NUCLEOTIDE SEQUENCE [LARGE SCALE GENOMIC DNA]</scope>
    <source>
        <strain evidence="1 2">OR214</strain>
    </source>
</reference>
<organism evidence="1 2">
    <name type="scientific">Ralstonia pickettii OR214</name>
    <dbReference type="NCBI Taxonomy" id="1264675"/>
    <lineage>
        <taxon>Bacteria</taxon>
        <taxon>Pseudomonadati</taxon>
        <taxon>Pseudomonadota</taxon>
        <taxon>Betaproteobacteria</taxon>
        <taxon>Burkholderiales</taxon>
        <taxon>Burkholderiaceae</taxon>
        <taxon>Ralstonia</taxon>
    </lineage>
</organism>
<protein>
    <submittedName>
        <fullName evidence="1">Uncharacterized protein</fullName>
    </submittedName>
</protein>
<gene>
    <name evidence="1" type="ORF">OR214_04163</name>
</gene>
<sequence length="138" mass="15216">MHESAAEAPAWSETLFRDTLERVGVDHHRVRPRPLALAICGLVQHHVPDRLQSAFTQHAGNRAHHVALRRRPGEREALVLVSGAPQPRDLDPLDVETLLALQLIALERLSPGVSEPRITLQGHALLKALGVLRARKAC</sequence>
<comment type="caution">
    <text evidence="1">The sequence shown here is derived from an EMBL/GenBank/DDBJ whole genome shotgun (WGS) entry which is preliminary data.</text>
</comment>
<name>R0CGP7_RALPI</name>
<dbReference type="AlphaFoldDB" id="R0CGP7"/>